<dbReference type="GO" id="GO:0005737">
    <property type="term" value="C:cytoplasm"/>
    <property type="evidence" value="ECO:0007669"/>
    <property type="project" value="InterPro"/>
</dbReference>
<dbReference type="EMBL" id="QBIY01013480">
    <property type="protein sequence ID" value="RXN03532.1"/>
    <property type="molecule type" value="Genomic_DNA"/>
</dbReference>
<dbReference type="Pfam" id="PF04440">
    <property type="entry name" value="Dysbindin"/>
    <property type="match status" value="2"/>
</dbReference>
<evidence type="ECO:0000256" key="3">
    <source>
        <dbReference type="SAM" id="MobiDB-lite"/>
    </source>
</evidence>
<sequence>MEAQADSGAAEPLRDREFQKLLKSSSSASLTSEASHNASGEHVGTPAHHGSQVLIAEKRQPLSSVSSLEVHFDLLDLTELTDMSDQELGEVFADSDEENHTDSPAKPLRDREFQKLLKSSSSASLTSEASHNASGEHVGTPAHHGSQVLIAEKRQPLSSVSSLEVHFDLLDLTELTDMSDQELGEVFADSDEENHTDSPANRQQPPLPRFPHSGYVRSPSWTRGGKGEQQPRDRKHHSDSENTEPMLKIERSQSQQP</sequence>
<comment type="similarity">
    <text evidence="1">Belongs to the dysbindin family.</text>
</comment>
<name>A0A498L584_LABRO</name>
<dbReference type="PANTHER" id="PTHR16294:SF4">
    <property type="entry name" value="DYSBINDIN DOMAIN-CONTAINING PROTEIN 1"/>
    <property type="match status" value="1"/>
</dbReference>
<protein>
    <recommendedName>
        <fullName evidence="2">Dysbindin domain-containing protein 1</fullName>
    </recommendedName>
</protein>
<evidence type="ECO:0000256" key="1">
    <source>
        <dbReference type="ARBA" id="ARBA00008686"/>
    </source>
</evidence>
<feature type="compositionally biased region" description="Low complexity" evidence="3">
    <location>
        <begin position="116"/>
        <end position="130"/>
    </location>
</feature>
<accession>A0A498L584</accession>
<dbReference type="AlphaFoldDB" id="A0A498L584"/>
<feature type="region of interest" description="Disordered" evidence="3">
    <location>
        <begin position="90"/>
        <end position="142"/>
    </location>
</feature>
<feature type="compositionally biased region" description="Basic and acidic residues" evidence="3">
    <location>
        <begin position="225"/>
        <end position="240"/>
    </location>
</feature>
<organism evidence="4 5">
    <name type="scientific">Labeo rohita</name>
    <name type="common">Indian major carp</name>
    <name type="synonym">Cyprinus rohita</name>
    <dbReference type="NCBI Taxonomy" id="84645"/>
    <lineage>
        <taxon>Eukaryota</taxon>
        <taxon>Metazoa</taxon>
        <taxon>Chordata</taxon>
        <taxon>Craniata</taxon>
        <taxon>Vertebrata</taxon>
        <taxon>Euteleostomi</taxon>
        <taxon>Actinopterygii</taxon>
        <taxon>Neopterygii</taxon>
        <taxon>Teleostei</taxon>
        <taxon>Ostariophysi</taxon>
        <taxon>Cypriniformes</taxon>
        <taxon>Cyprinidae</taxon>
        <taxon>Labeoninae</taxon>
        <taxon>Labeonini</taxon>
        <taxon>Labeo</taxon>
    </lineage>
</organism>
<dbReference type="InterPro" id="IPR007531">
    <property type="entry name" value="Dysbindin"/>
</dbReference>
<reference evidence="4 5" key="1">
    <citation type="submission" date="2018-03" db="EMBL/GenBank/DDBJ databases">
        <title>Draft genome sequence of Rohu Carp (Labeo rohita).</title>
        <authorList>
            <person name="Das P."/>
            <person name="Kushwaha B."/>
            <person name="Joshi C.G."/>
            <person name="Kumar D."/>
            <person name="Nagpure N.S."/>
            <person name="Sahoo L."/>
            <person name="Das S.P."/>
            <person name="Bit A."/>
            <person name="Patnaik S."/>
            <person name="Meher P.K."/>
            <person name="Jayasankar P."/>
            <person name="Koringa P.G."/>
            <person name="Patel N.V."/>
            <person name="Hinsu A.T."/>
            <person name="Kumar R."/>
            <person name="Pandey M."/>
            <person name="Agarwal S."/>
            <person name="Srivastava S."/>
            <person name="Singh M."/>
            <person name="Iquebal M.A."/>
            <person name="Jaiswal S."/>
            <person name="Angadi U.B."/>
            <person name="Kumar N."/>
            <person name="Raza M."/>
            <person name="Shah T.M."/>
            <person name="Rai A."/>
            <person name="Jena J.K."/>
        </authorList>
    </citation>
    <scope>NUCLEOTIDE SEQUENCE [LARGE SCALE GENOMIC DNA]</scope>
    <source>
        <strain evidence="4">DASCIFA01</strain>
        <tissue evidence="4">Testis</tissue>
    </source>
</reference>
<feature type="compositionally biased region" description="Low complexity" evidence="3">
    <location>
        <begin position="21"/>
        <end position="35"/>
    </location>
</feature>
<feature type="region of interest" description="Disordered" evidence="3">
    <location>
        <begin position="189"/>
        <end position="257"/>
    </location>
</feature>
<dbReference type="Proteomes" id="UP000290572">
    <property type="component" value="Unassembled WGS sequence"/>
</dbReference>
<dbReference type="PANTHER" id="PTHR16294">
    <property type="entry name" value="DYSTROBREVIN BINDING PROTEIN 1 DYSBINDIN"/>
    <property type="match status" value="1"/>
</dbReference>
<comment type="caution">
    <text evidence="4">The sequence shown here is derived from an EMBL/GenBank/DDBJ whole genome shotgun (WGS) entry which is preliminary data.</text>
</comment>
<proteinExistence type="inferred from homology"/>
<keyword evidence="5" id="KW-1185">Reference proteome</keyword>
<feature type="region of interest" description="Disordered" evidence="3">
    <location>
        <begin position="1"/>
        <end position="58"/>
    </location>
</feature>
<gene>
    <name evidence="4" type="ORF">ROHU_013347</name>
</gene>
<dbReference type="STRING" id="84645.A0A498L584"/>
<evidence type="ECO:0000313" key="4">
    <source>
        <dbReference type="EMBL" id="RXN03532.1"/>
    </source>
</evidence>
<evidence type="ECO:0000313" key="5">
    <source>
        <dbReference type="Proteomes" id="UP000290572"/>
    </source>
</evidence>
<evidence type="ECO:0000256" key="2">
    <source>
        <dbReference type="ARBA" id="ARBA00040078"/>
    </source>
</evidence>
<feature type="compositionally biased region" description="Basic and acidic residues" evidence="3">
    <location>
        <begin position="98"/>
        <end position="115"/>
    </location>
</feature>